<evidence type="ECO:0000313" key="3">
    <source>
        <dbReference type="WBParaSite" id="L893_g7990.t1"/>
    </source>
</evidence>
<proteinExistence type="predicted"/>
<sequence length="110" mass="11970">MLVSEERHRINASQTGDITQSQSSTYSSLLVVVLRSVEMRGLLVALLLFSACLTLCAAEIAGQHSRARRQWGGMGMGMMPMWGVQSSNSYSASRSVSMSNNYSAFGMGRK</sequence>
<name>A0A1I8AQD4_9BILA</name>
<keyword evidence="1" id="KW-0472">Membrane</keyword>
<keyword evidence="1" id="KW-0812">Transmembrane</keyword>
<feature type="transmembrane region" description="Helical" evidence="1">
    <location>
        <begin position="42"/>
        <end position="61"/>
    </location>
</feature>
<organism evidence="2 3">
    <name type="scientific">Steinernema glaseri</name>
    <dbReference type="NCBI Taxonomy" id="37863"/>
    <lineage>
        <taxon>Eukaryota</taxon>
        <taxon>Metazoa</taxon>
        <taxon>Ecdysozoa</taxon>
        <taxon>Nematoda</taxon>
        <taxon>Chromadorea</taxon>
        <taxon>Rhabditida</taxon>
        <taxon>Tylenchina</taxon>
        <taxon>Panagrolaimomorpha</taxon>
        <taxon>Strongyloidoidea</taxon>
        <taxon>Steinernematidae</taxon>
        <taxon>Steinernema</taxon>
    </lineage>
</organism>
<keyword evidence="2" id="KW-1185">Reference proteome</keyword>
<dbReference type="Proteomes" id="UP000095287">
    <property type="component" value="Unplaced"/>
</dbReference>
<reference evidence="3" key="1">
    <citation type="submission" date="2016-11" db="UniProtKB">
        <authorList>
            <consortium name="WormBaseParasite"/>
        </authorList>
    </citation>
    <scope>IDENTIFICATION</scope>
</reference>
<evidence type="ECO:0000256" key="1">
    <source>
        <dbReference type="SAM" id="Phobius"/>
    </source>
</evidence>
<accession>A0A1I8AQD4</accession>
<evidence type="ECO:0000313" key="2">
    <source>
        <dbReference type="Proteomes" id="UP000095287"/>
    </source>
</evidence>
<dbReference type="WBParaSite" id="L893_g7990.t1">
    <property type="protein sequence ID" value="L893_g7990.t1"/>
    <property type="gene ID" value="L893_g7990"/>
</dbReference>
<keyword evidence="1" id="KW-1133">Transmembrane helix</keyword>
<protein>
    <submittedName>
        <fullName evidence="3">Uncharacterized protein</fullName>
    </submittedName>
</protein>
<dbReference type="AlphaFoldDB" id="A0A1I8AQD4"/>